<reference evidence="8 9" key="1">
    <citation type="submission" date="2020-11" db="EMBL/GenBank/DDBJ databases">
        <title>Pseudonocardia abyssalis sp. nov. and Pseudonocardia oceani sp. nov., description and phylogenomic analysis of two novel actinomycetes isolated from the deep Southern Ocean.</title>
        <authorList>
            <person name="Parra J."/>
        </authorList>
    </citation>
    <scope>NUCLEOTIDE SEQUENCE [LARGE SCALE GENOMIC DNA]</scope>
    <source>
        <strain evidence="8 9">KRD-168</strain>
    </source>
</reference>
<evidence type="ECO:0000313" key="8">
    <source>
        <dbReference type="EMBL" id="MBW0138568.1"/>
    </source>
</evidence>
<proteinExistence type="inferred from homology"/>
<evidence type="ECO:0000256" key="6">
    <source>
        <dbReference type="SAM" id="Phobius"/>
    </source>
</evidence>
<accession>A0ABS6V314</accession>
<evidence type="ECO:0000313" key="9">
    <source>
        <dbReference type="Proteomes" id="UP000694287"/>
    </source>
</evidence>
<dbReference type="InterPro" id="IPR050638">
    <property type="entry name" value="AA-Vitamin_Transporters"/>
</dbReference>
<dbReference type="RefSeq" id="WP_218601159.1">
    <property type="nucleotide sequence ID" value="NZ_JADQDJ010000012.1"/>
</dbReference>
<feature type="transmembrane region" description="Helical" evidence="6">
    <location>
        <begin position="145"/>
        <end position="166"/>
    </location>
</feature>
<comment type="similarity">
    <text evidence="2">Belongs to the EamA transporter family.</text>
</comment>
<keyword evidence="4 6" id="KW-1133">Transmembrane helix</keyword>
<keyword evidence="5 6" id="KW-0472">Membrane</keyword>
<dbReference type="PANTHER" id="PTHR32322:SF9">
    <property type="entry name" value="AMINO-ACID METABOLITE EFFLUX PUMP-RELATED"/>
    <property type="match status" value="1"/>
</dbReference>
<evidence type="ECO:0000256" key="4">
    <source>
        <dbReference type="ARBA" id="ARBA00022989"/>
    </source>
</evidence>
<evidence type="ECO:0000256" key="2">
    <source>
        <dbReference type="ARBA" id="ARBA00007362"/>
    </source>
</evidence>
<comment type="subcellular location">
    <subcellularLocation>
        <location evidence="1">Membrane</location>
        <topology evidence="1">Multi-pass membrane protein</topology>
    </subcellularLocation>
</comment>
<keyword evidence="9" id="KW-1185">Reference proteome</keyword>
<evidence type="ECO:0000256" key="5">
    <source>
        <dbReference type="ARBA" id="ARBA00023136"/>
    </source>
</evidence>
<evidence type="ECO:0000259" key="7">
    <source>
        <dbReference type="Pfam" id="PF00892"/>
    </source>
</evidence>
<feature type="transmembrane region" description="Helical" evidence="6">
    <location>
        <begin position="266"/>
        <end position="284"/>
    </location>
</feature>
<sequence length="290" mass="29718">MRTTGLIAALALLWGSGFFWIALALDGFTPIQLTFARLALGALVLVPIVLVRRLPRPAGRAKWFHLTVSALIANAIPYTLFAVAEQTVSSSLAGVINATTPLWTLLLATATRSDSRLTVRRSAGVALGFVGVIVVFEPWNGLASGTTGGVLACIGAAASYGLAYIYQARFLTNRGLSPLTLTVAQLVIATGILAVALPFSGAIHGPEALPTVSVLILGIIGTGIALIINFQLIATEGATAASVVTYLVPAIALLLGVLILNEPASLTLPIGGVLILAGVALTRAGRPVAG</sequence>
<gene>
    <name evidence="8" type="ORF">I4I81_30525</name>
</gene>
<feature type="transmembrane region" description="Helical" evidence="6">
    <location>
        <begin position="63"/>
        <end position="84"/>
    </location>
</feature>
<feature type="transmembrane region" description="Helical" evidence="6">
    <location>
        <begin position="122"/>
        <end position="139"/>
    </location>
</feature>
<feature type="transmembrane region" description="Helical" evidence="6">
    <location>
        <begin position="240"/>
        <end position="260"/>
    </location>
</feature>
<feature type="transmembrane region" description="Helical" evidence="6">
    <location>
        <begin position="90"/>
        <end position="110"/>
    </location>
</feature>
<protein>
    <submittedName>
        <fullName evidence="8">DMT family transporter</fullName>
    </submittedName>
</protein>
<feature type="domain" description="EamA" evidence="7">
    <location>
        <begin position="6"/>
        <end position="136"/>
    </location>
</feature>
<comment type="caution">
    <text evidence="8">The sequence shown here is derived from an EMBL/GenBank/DDBJ whole genome shotgun (WGS) entry which is preliminary data.</text>
</comment>
<dbReference type="PANTHER" id="PTHR32322">
    <property type="entry name" value="INNER MEMBRANE TRANSPORTER"/>
    <property type="match status" value="1"/>
</dbReference>
<feature type="transmembrane region" description="Helical" evidence="6">
    <location>
        <begin position="178"/>
        <end position="202"/>
    </location>
</feature>
<feature type="domain" description="EamA" evidence="7">
    <location>
        <begin position="149"/>
        <end position="282"/>
    </location>
</feature>
<keyword evidence="3 6" id="KW-0812">Transmembrane</keyword>
<dbReference type="Pfam" id="PF00892">
    <property type="entry name" value="EamA"/>
    <property type="match status" value="2"/>
</dbReference>
<dbReference type="EMBL" id="JADQDK010000001">
    <property type="protein sequence ID" value="MBW0138568.1"/>
    <property type="molecule type" value="Genomic_DNA"/>
</dbReference>
<dbReference type="Proteomes" id="UP000694287">
    <property type="component" value="Unassembled WGS sequence"/>
</dbReference>
<evidence type="ECO:0000256" key="3">
    <source>
        <dbReference type="ARBA" id="ARBA00022692"/>
    </source>
</evidence>
<evidence type="ECO:0000256" key="1">
    <source>
        <dbReference type="ARBA" id="ARBA00004141"/>
    </source>
</evidence>
<organism evidence="8 9">
    <name type="scientific">Pseudonocardia abyssalis</name>
    <dbReference type="NCBI Taxonomy" id="2792008"/>
    <lineage>
        <taxon>Bacteria</taxon>
        <taxon>Bacillati</taxon>
        <taxon>Actinomycetota</taxon>
        <taxon>Actinomycetes</taxon>
        <taxon>Pseudonocardiales</taxon>
        <taxon>Pseudonocardiaceae</taxon>
        <taxon>Pseudonocardia</taxon>
    </lineage>
</organism>
<feature type="transmembrane region" description="Helical" evidence="6">
    <location>
        <begin position="208"/>
        <end position="228"/>
    </location>
</feature>
<name>A0ABS6V314_9PSEU</name>
<dbReference type="InterPro" id="IPR000620">
    <property type="entry name" value="EamA_dom"/>
</dbReference>
<feature type="transmembrane region" description="Helical" evidence="6">
    <location>
        <begin position="34"/>
        <end position="51"/>
    </location>
</feature>